<reference evidence="1 2" key="1">
    <citation type="submission" date="2019-05" db="EMBL/GenBank/DDBJ databases">
        <title>Another draft genome of Portunus trituberculatus and its Hox gene families provides insights of decapod evolution.</title>
        <authorList>
            <person name="Jeong J.-H."/>
            <person name="Song I."/>
            <person name="Kim S."/>
            <person name="Choi T."/>
            <person name="Kim D."/>
            <person name="Ryu S."/>
            <person name="Kim W."/>
        </authorList>
    </citation>
    <scope>NUCLEOTIDE SEQUENCE [LARGE SCALE GENOMIC DNA]</scope>
    <source>
        <tissue evidence="1">Muscle</tissue>
    </source>
</reference>
<dbReference type="Proteomes" id="UP000324222">
    <property type="component" value="Unassembled WGS sequence"/>
</dbReference>
<protein>
    <submittedName>
        <fullName evidence="1">Uncharacterized protein</fullName>
    </submittedName>
</protein>
<name>A0A5B7EGM9_PORTR</name>
<accession>A0A5B7EGM9</accession>
<keyword evidence="2" id="KW-1185">Reference proteome</keyword>
<evidence type="ECO:0000313" key="2">
    <source>
        <dbReference type="Proteomes" id="UP000324222"/>
    </source>
</evidence>
<gene>
    <name evidence="1" type="ORF">E2C01_025859</name>
</gene>
<dbReference type="EMBL" id="VSRR010002648">
    <property type="protein sequence ID" value="MPC32545.1"/>
    <property type="molecule type" value="Genomic_DNA"/>
</dbReference>
<comment type="caution">
    <text evidence="1">The sequence shown here is derived from an EMBL/GenBank/DDBJ whole genome shotgun (WGS) entry which is preliminary data.</text>
</comment>
<dbReference type="AlphaFoldDB" id="A0A5B7EGM9"/>
<evidence type="ECO:0000313" key="1">
    <source>
        <dbReference type="EMBL" id="MPC32545.1"/>
    </source>
</evidence>
<proteinExistence type="predicted"/>
<sequence>MTYDMPLFFRGAEDAWCGRHILSMPPSAVLSDVSSRPSEVPHCLNQTLAGWRQPVSRRSRQTAFSWPEQAA</sequence>
<organism evidence="1 2">
    <name type="scientific">Portunus trituberculatus</name>
    <name type="common">Swimming crab</name>
    <name type="synonym">Neptunus trituberculatus</name>
    <dbReference type="NCBI Taxonomy" id="210409"/>
    <lineage>
        <taxon>Eukaryota</taxon>
        <taxon>Metazoa</taxon>
        <taxon>Ecdysozoa</taxon>
        <taxon>Arthropoda</taxon>
        <taxon>Crustacea</taxon>
        <taxon>Multicrustacea</taxon>
        <taxon>Malacostraca</taxon>
        <taxon>Eumalacostraca</taxon>
        <taxon>Eucarida</taxon>
        <taxon>Decapoda</taxon>
        <taxon>Pleocyemata</taxon>
        <taxon>Brachyura</taxon>
        <taxon>Eubrachyura</taxon>
        <taxon>Portunoidea</taxon>
        <taxon>Portunidae</taxon>
        <taxon>Portuninae</taxon>
        <taxon>Portunus</taxon>
    </lineage>
</organism>